<dbReference type="EMBL" id="CP009498">
    <property type="protein sequence ID" value="AKL97671.1"/>
    <property type="molecule type" value="Genomic_DNA"/>
</dbReference>
<dbReference type="Proteomes" id="UP000035337">
    <property type="component" value="Chromosome"/>
</dbReference>
<keyword evidence="4 5" id="KW-0472">Membrane</keyword>
<dbReference type="STRING" id="1408281.Epro_0292"/>
<evidence type="ECO:0000313" key="6">
    <source>
        <dbReference type="EMBL" id="AKL97671.1"/>
    </source>
</evidence>
<feature type="transmembrane region" description="Helical" evidence="5">
    <location>
        <begin position="7"/>
        <end position="36"/>
    </location>
</feature>
<keyword evidence="3 5" id="KW-1133">Transmembrane helix</keyword>
<gene>
    <name evidence="6" type="ORF">Epro_0292</name>
</gene>
<dbReference type="GO" id="GO:0005886">
    <property type="term" value="C:plasma membrane"/>
    <property type="evidence" value="ECO:0007669"/>
    <property type="project" value="UniProtKB-SubCell"/>
</dbReference>
<sequence length="117" mass="12264">MEIITCIAIGVAGGILSGLMGVGGGIVLIPLMVIFLHMGQHQAQGTSLAIIMLSFVSMFVYYKKGHVNLTVAALIGIGFIIGGLIGAHFATSIPEHALKKIFAVLMIVVAVKMLVFK</sequence>
<feature type="transmembrane region" description="Helical" evidence="5">
    <location>
        <begin position="97"/>
        <end position="116"/>
    </location>
</feature>
<evidence type="ECO:0000256" key="5">
    <source>
        <dbReference type="RuleBase" id="RU363041"/>
    </source>
</evidence>
<name>A0A0G3WG99_9BACT</name>
<comment type="subcellular location">
    <subcellularLocation>
        <location evidence="5">Cell membrane</location>
        <topology evidence="5">Multi-pass membrane protein</topology>
    </subcellularLocation>
    <subcellularLocation>
        <location evidence="1">Membrane</location>
        <topology evidence="1">Multi-pass membrane protein</topology>
    </subcellularLocation>
</comment>
<reference evidence="6 7" key="1">
    <citation type="submission" date="2014-09" db="EMBL/GenBank/DDBJ databases">
        <title>Complete genome sequence of Endomicrobium proavitum.</title>
        <authorList>
            <person name="Zheng H."/>
        </authorList>
    </citation>
    <scope>NUCLEOTIDE SEQUENCE [LARGE SCALE GENOMIC DNA]</scope>
    <source>
        <strain evidence="6 7">Rsa215</strain>
    </source>
</reference>
<keyword evidence="7" id="KW-1185">Reference proteome</keyword>
<evidence type="ECO:0000256" key="4">
    <source>
        <dbReference type="ARBA" id="ARBA00023136"/>
    </source>
</evidence>
<evidence type="ECO:0000256" key="1">
    <source>
        <dbReference type="ARBA" id="ARBA00004141"/>
    </source>
</evidence>
<dbReference type="OrthoDB" id="532317at2"/>
<dbReference type="PANTHER" id="PTHR43701">
    <property type="entry name" value="MEMBRANE TRANSPORTER PROTEIN MJ0441-RELATED"/>
    <property type="match status" value="1"/>
</dbReference>
<feature type="transmembrane region" description="Helical" evidence="5">
    <location>
        <begin position="69"/>
        <end position="91"/>
    </location>
</feature>
<dbReference type="AlphaFoldDB" id="A0A0G3WG99"/>
<dbReference type="InterPro" id="IPR002781">
    <property type="entry name" value="TM_pro_TauE-like"/>
</dbReference>
<dbReference type="Pfam" id="PF01925">
    <property type="entry name" value="TauE"/>
    <property type="match status" value="1"/>
</dbReference>
<dbReference type="InterPro" id="IPR051598">
    <property type="entry name" value="TSUP/Inactive_protease-like"/>
</dbReference>
<keyword evidence="5" id="KW-1003">Cell membrane</keyword>
<dbReference type="RefSeq" id="WP_082121457.1">
    <property type="nucleotide sequence ID" value="NZ_CP009498.1"/>
</dbReference>
<comment type="similarity">
    <text evidence="5">Belongs to the 4-toluene sulfonate uptake permease (TSUP) (TC 2.A.102) family.</text>
</comment>
<protein>
    <recommendedName>
        <fullName evidence="5">Probable membrane transporter protein</fullName>
    </recommendedName>
</protein>
<dbReference type="KEGG" id="epo:Epro_0292"/>
<feature type="transmembrane region" description="Helical" evidence="5">
    <location>
        <begin position="42"/>
        <end position="62"/>
    </location>
</feature>
<accession>A0A0G3WG99</accession>
<evidence type="ECO:0000313" key="7">
    <source>
        <dbReference type="Proteomes" id="UP000035337"/>
    </source>
</evidence>
<keyword evidence="2 5" id="KW-0812">Transmembrane</keyword>
<evidence type="ECO:0000256" key="3">
    <source>
        <dbReference type="ARBA" id="ARBA00022989"/>
    </source>
</evidence>
<evidence type="ECO:0000256" key="2">
    <source>
        <dbReference type="ARBA" id="ARBA00022692"/>
    </source>
</evidence>
<dbReference type="PANTHER" id="PTHR43701:SF2">
    <property type="entry name" value="MEMBRANE TRANSPORTER PROTEIN YJNA-RELATED"/>
    <property type="match status" value="1"/>
</dbReference>
<proteinExistence type="inferred from homology"/>
<organism evidence="6 7">
    <name type="scientific">Endomicrobium proavitum</name>
    <dbReference type="NCBI Taxonomy" id="1408281"/>
    <lineage>
        <taxon>Bacteria</taxon>
        <taxon>Pseudomonadati</taxon>
        <taxon>Elusimicrobiota</taxon>
        <taxon>Endomicrobiia</taxon>
        <taxon>Endomicrobiales</taxon>
        <taxon>Endomicrobiaceae</taxon>
        <taxon>Endomicrobium</taxon>
    </lineage>
</organism>